<reference evidence="2" key="1">
    <citation type="submission" date="2022-11" db="UniProtKB">
        <authorList>
            <consortium name="WormBaseParasite"/>
        </authorList>
    </citation>
    <scope>IDENTIFICATION</scope>
</reference>
<proteinExistence type="predicted"/>
<evidence type="ECO:0000313" key="1">
    <source>
        <dbReference type="Proteomes" id="UP000887576"/>
    </source>
</evidence>
<protein>
    <submittedName>
        <fullName evidence="2">Uncharacterized protein</fullName>
    </submittedName>
</protein>
<name>A0AC34RCB7_9BILA</name>
<accession>A0AC34RCB7</accession>
<organism evidence="1 2">
    <name type="scientific">Panagrolaimus sp. JU765</name>
    <dbReference type="NCBI Taxonomy" id="591449"/>
    <lineage>
        <taxon>Eukaryota</taxon>
        <taxon>Metazoa</taxon>
        <taxon>Ecdysozoa</taxon>
        <taxon>Nematoda</taxon>
        <taxon>Chromadorea</taxon>
        <taxon>Rhabditida</taxon>
        <taxon>Tylenchina</taxon>
        <taxon>Panagrolaimomorpha</taxon>
        <taxon>Panagrolaimoidea</taxon>
        <taxon>Panagrolaimidae</taxon>
        <taxon>Panagrolaimus</taxon>
    </lineage>
</organism>
<evidence type="ECO:0000313" key="2">
    <source>
        <dbReference type="WBParaSite" id="JU765_v2.g569.t1"/>
    </source>
</evidence>
<dbReference type="WBParaSite" id="JU765_v2.g569.t1">
    <property type="protein sequence ID" value="JU765_v2.g569.t1"/>
    <property type="gene ID" value="JU765_v2.g569"/>
</dbReference>
<dbReference type="Proteomes" id="UP000887576">
    <property type="component" value="Unplaced"/>
</dbReference>
<sequence length="185" mass="21589">MLTAVKVLNYDVWFVRIKKQGTKYGYSNFCWSTNLVLGLVLELLEAKKNGKKYEIGDCIVLGDYLLVPPGTLWCQIHILKKQEIGWDVVDGDLAEMDKFLPENFQRFIRRNGLMMHQVKDCFVRVMNILFNDSLRELIQMVFSAGRLTIKPVITENLFEYLEPPGEYLSKVYSGEDYFNDYDCFV</sequence>